<reference evidence="2 3" key="1">
    <citation type="submission" date="2016-02" db="EMBL/GenBank/DDBJ databases">
        <authorList>
            <person name="Wen L."/>
            <person name="He K."/>
            <person name="Yang H."/>
        </authorList>
    </citation>
    <scope>NUCLEOTIDE SEQUENCE [LARGE SCALE GENOMIC DNA]</scope>
    <source>
        <strain evidence="2 3">CV41</strain>
    </source>
</reference>
<dbReference type="EMBL" id="LSZP01000005">
    <property type="protein sequence ID" value="KXU37633.1"/>
    <property type="molecule type" value="Genomic_DNA"/>
</dbReference>
<sequence>MISPDCSPVAVIDIGSNSIKNLIAQRRSANATTSTPEAVEALFSRSIEARISSGADWVKGRSQLAHEAMTAALTAIEALLADCSAYAPAQVALVGTSALRDAANGAEFIDLVRAKTGHSIRILSGAEEAEAIGRGLLCDPTLQSAKTQAQSLYAFDLGGGSLECLALRAGKLVTAQSLPLGSVRLMRRFVKNPEATLAADEREAIRSHVTEAFAHAGFAFGCAPPYADAQPTAIGTGGLWFNVRQMLASELRSPALAAKAGAPAAANASALVAAEPSLAPPFLPRETIEQVLEKAARLPLAERRRLPGISPGRADILPTALTTMLTVLDLGGFSGLQHSTYNLRYGIAAELLATCTGQRALR</sequence>
<dbReference type="PANTHER" id="PTHR30005">
    <property type="entry name" value="EXOPOLYPHOSPHATASE"/>
    <property type="match status" value="1"/>
</dbReference>
<proteinExistence type="predicted"/>
<keyword evidence="3" id="KW-1185">Reference proteome</keyword>
<dbReference type="OrthoDB" id="9807195at2"/>
<dbReference type="Pfam" id="PF02541">
    <property type="entry name" value="Ppx-GppA"/>
    <property type="match status" value="1"/>
</dbReference>
<protein>
    <recommendedName>
        <fullName evidence="1">Ppx/GppA phosphatase N-terminal domain-containing protein</fullName>
    </recommendedName>
</protein>
<dbReference type="InterPro" id="IPR003695">
    <property type="entry name" value="Ppx_GppA_N"/>
</dbReference>
<name>A0A139SST6_9BACT</name>
<dbReference type="Gene3D" id="3.30.420.40">
    <property type="match status" value="1"/>
</dbReference>
<dbReference type="STRING" id="1548208.AXK12_01460"/>
<gene>
    <name evidence="2" type="ORF">AXK12_01460</name>
</gene>
<comment type="caution">
    <text evidence="2">The sequence shown here is derived from an EMBL/GenBank/DDBJ whole genome shotgun (WGS) entry which is preliminary data.</text>
</comment>
<feature type="domain" description="Ppx/GppA phosphatase N-terminal" evidence="1">
    <location>
        <begin position="58"/>
        <end position="215"/>
    </location>
</feature>
<dbReference type="SUPFAM" id="SSF53067">
    <property type="entry name" value="Actin-like ATPase domain"/>
    <property type="match status" value="2"/>
</dbReference>
<dbReference type="PANTHER" id="PTHR30005:SF0">
    <property type="entry name" value="RETROGRADE REGULATION PROTEIN 2"/>
    <property type="match status" value="1"/>
</dbReference>
<dbReference type="AlphaFoldDB" id="A0A139SST6"/>
<organism evidence="2 3">
    <name type="scientific">Cephaloticoccus capnophilus</name>
    <dbReference type="NCBI Taxonomy" id="1548208"/>
    <lineage>
        <taxon>Bacteria</taxon>
        <taxon>Pseudomonadati</taxon>
        <taxon>Verrucomicrobiota</taxon>
        <taxon>Opitutia</taxon>
        <taxon>Opitutales</taxon>
        <taxon>Opitutaceae</taxon>
        <taxon>Cephaloticoccus</taxon>
    </lineage>
</organism>
<dbReference type="Proteomes" id="UP000071392">
    <property type="component" value="Unassembled WGS sequence"/>
</dbReference>
<dbReference type="InterPro" id="IPR043129">
    <property type="entry name" value="ATPase_NBD"/>
</dbReference>
<evidence type="ECO:0000313" key="2">
    <source>
        <dbReference type="EMBL" id="KXU37633.1"/>
    </source>
</evidence>
<dbReference type="CDD" id="cd24006">
    <property type="entry name" value="ASKHA_NBD_PPX_GppA"/>
    <property type="match status" value="1"/>
</dbReference>
<dbReference type="Gene3D" id="3.30.420.150">
    <property type="entry name" value="Exopolyphosphatase. Domain 2"/>
    <property type="match status" value="1"/>
</dbReference>
<accession>A0A139SST6</accession>
<evidence type="ECO:0000259" key="1">
    <source>
        <dbReference type="Pfam" id="PF02541"/>
    </source>
</evidence>
<dbReference type="RefSeq" id="WP_068710885.1">
    <property type="nucleotide sequence ID" value="NZ_LSZP01000005.1"/>
</dbReference>
<evidence type="ECO:0000313" key="3">
    <source>
        <dbReference type="Proteomes" id="UP000071392"/>
    </source>
</evidence>
<dbReference type="InterPro" id="IPR050273">
    <property type="entry name" value="GppA/Ppx_hydrolase"/>
</dbReference>